<evidence type="ECO:0000256" key="1">
    <source>
        <dbReference type="ARBA" id="ARBA00007843"/>
    </source>
</evidence>
<dbReference type="PROSITE" id="PS50213">
    <property type="entry name" value="FAS1"/>
    <property type="match status" value="1"/>
</dbReference>
<dbReference type="PANTHER" id="PTHR33985">
    <property type="entry name" value="OS02G0491300 PROTEIN-RELATED"/>
    <property type="match status" value="1"/>
</dbReference>
<evidence type="ECO:0000259" key="3">
    <source>
        <dbReference type="PROSITE" id="PS50213"/>
    </source>
</evidence>
<dbReference type="Pfam" id="PF02469">
    <property type="entry name" value="Fasciclin"/>
    <property type="match status" value="1"/>
</dbReference>
<name>W9SAQ7_9ROSA</name>
<reference evidence="5" key="1">
    <citation type="submission" date="2013-01" db="EMBL/GenBank/DDBJ databases">
        <title>Draft Genome Sequence of a Mulberry Tree, Morus notabilis C.K. Schneid.</title>
        <authorList>
            <person name="He N."/>
            <person name="Zhao S."/>
        </authorList>
    </citation>
    <scope>NUCLEOTIDE SEQUENCE</scope>
</reference>
<dbReference type="PANTHER" id="PTHR33985:SF21">
    <property type="entry name" value="FASCICLIN-LIKE ARABINOGALACTAN PROTEIN 20-RELATED"/>
    <property type="match status" value="1"/>
</dbReference>
<feature type="domain" description="FAS1" evidence="3">
    <location>
        <begin position="8"/>
        <end position="158"/>
    </location>
</feature>
<dbReference type="EMBL" id="KE346338">
    <property type="protein sequence ID" value="EXC33364.1"/>
    <property type="molecule type" value="Genomic_DNA"/>
</dbReference>
<dbReference type="AlphaFoldDB" id="W9SAQ7"/>
<dbReference type="eggNOG" id="ENOG502RY41">
    <property type="taxonomic scope" value="Eukaryota"/>
</dbReference>
<dbReference type="InterPro" id="IPR036378">
    <property type="entry name" value="FAS1_dom_sf"/>
</dbReference>
<dbReference type="InterPro" id="IPR000782">
    <property type="entry name" value="FAS1_domain"/>
</dbReference>
<protein>
    <recommendedName>
        <fullName evidence="3">FAS1 domain-containing protein</fullName>
    </recommendedName>
</protein>
<dbReference type="SUPFAM" id="SSF82153">
    <property type="entry name" value="FAS1 domain"/>
    <property type="match status" value="2"/>
</dbReference>
<sequence>MASSFFIFSLIILSLSSSAICFSLSTLLNAAYILSNSNYLSMSLTLQLAANSKTLALHFSKATVFAPSGQAFLRSGQPSLLLLRYHVSPSRIPAETLKTLHRGTRIPTLIPDHSLVVTASPNYDGYLSLNNVRINDNDVLDDGSVVICGVDDFLSSPFEFSPNPEDVLLLDREISKVQRLFYEVHDFAPVDQAFKEDEANNIGDYAAIFRRHVVPRWVQWKDSTRCEVETKLLTCSPGFTINVTVADGVPMLNGLPVAFREVYRGEWLVVHGLNGLIKGLIHPFSDGDDVAEETD</sequence>
<evidence type="ECO:0000313" key="5">
    <source>
        <dbReference type="Proteomes" id="UP000030645"/>
    </source>
</evidence>
<organism evidence="4 5">
    <name type="scientific">Morus notabilis</name>
    <dbReference type="NCBI Taxonomy" id="981085"/>
    <lineage>
        <taxon>Eukaryota</taxon>
        <taxon>Viridiplantae</taxon>
        <taxon>Streptophyta</taxon>
        <taxon>Embryophyta</taxon>
        <taxon>Tracheophyta</taxon>
        <taxon>Spermatophyta</taxon>
        <taxon>Magnoliopsida</taxon>
        <taxon>eudicotyledons</taxon>
        <taxon>Gunneridae</taxon>
        <taxon>Pentapetalae</taxon>
        <taxon>rosids</taxon>
        <taxon>fabids</taxon>
        <taxon>Rosales</taxon>
        <taxon>Moraceae</taxon>
        <taxon>Moreae</taxon>
        <taxon>Morus</taxon>
    </lineage>
</organism>
<dbReference type="InterPro" id="IPR052806">
    <property type="entry name" value="Fasciclin-like_AGP"/>
</dbReference>
<gene>
    <name evidence="4" type="ORF">L484_010773</name>
</gene>
<dbReference type="SMART" id="SM00554">
    <property type="entry name" value="FAS1"/>
    <property type="match status" value="2"/>
</dbReference>
<proteinExistence type="inferred from homology"/>
<feature type="signal peptide" evidence="2">
    <location>
        <begin position="1"/>
        <end position="21"/>
    </location>
</feature>
<keyword evidence="2" id="KW-0732">Signal</keyword>
<evidence type="ECO:0000256" key="2">
    <source>
        <dbReference type="SAM" id="SignalP"/>
    </source>
</evidence>
<dbReference type="Gene3D" id="2.30.180.10">
    <property type="entry name" value="FAS1 domain"/>
    <property type="match status" value="1"/>
</dbReference>
<feature type="chain" id="PRO_5004930228" description="FAS1 domain-containing protein" evidence="2">
    <location>
        <begin position="22"/>
        <end position="295"/>
    </location>
</feature>
<comment type="similarity">
    <text evidence="1">Belongs to the fasciclin-like AGP family.</text>
</comment>
<accession>W9SAQ7</accession>
<keyword evidence="5" id="KW-1185">Reference proteome</keyword>
<dbReference type="Proteomes" id="UP000030645">
    <property type="component" value="Unassembled WGS sequence"/>
</dbReference>
<dbReference type="OrthoDB" id="1893649at2759"/>
<dbReference type="KEGG" id="mnt:21394058"/>
<evidence type="ECO:0000313" key="4">
    <source>
        <dbReference type="EMBL" id="EXC33364.1"/>
    </source>
</evidence>